<evidence type="ECO:0000256" key="1">
    <source>
        <dbReference type="ARBA" id="ARBA00023002"/>
    </source>
</evidence>
<dbReference type="InterPro" id="IPR029510">
    <property type="entry name" value="Ald_DH_CS_GLU"/>
</dbReference>
<sequence length="524" mass="56788">MLLISLPFLYTVSFILLDKGSSLLKIRSKAQFVEKIRVVRTNMVQGVVVDDQNCIVNVNPATGGLVSRTPCTTQDEIEKLVEQANVAQKSWSCVPLEERIALLQEGVRQLKSCRAALVNLISSEMGKPEAQAQDELDDVVNKEEWLNLVQTANEDETLTESSVVVRDPLGVVVVLSPWNFPADELLLLSLPALAAGNTVIVKPSEVTPETGALVVSTLAALLPPHVLQLAQGDGRVGAWLVQSPHIHMVAMTGSSAVGKQIMGECATSLKRLVLELGGKDPMIVFGDADLDLAAADAVKYSLYNAGQVCCSVERIYVDESIRSQFEQKVLQIASTQYHIIGPSVNDDDPKKTQVGPLVSALQHNLVQGQVDDAVQQGATLLYQSEIPASNNGNEQGSSTTHYFPITVLSNLKQTMIIQTQETFGPVVAISTFDGSEMDAIRLANDSEYGLSSSVYTRDLEKGKRVSRNIQSGQVGINCYPLEHANVACPWVGHKSSGFGYHSGMDGFRQFSVPKSLIFDPQTQK</sequence>
<dbReference type="EMBL" id="HBHQ01001865">
    <property type="protein sequence ID" value="CAD9809350.1"/>
    <property type="molecule type" value="Transcribed_RNA"/>
</dbReference>
<protein>
    <recommendedName>
        <fullName evidence="5">Aldehyde dehydrogenase domain-containing protein</fullName>
    </recommendedName>
</protein>
<evidence type="ECO:0000256" key="4">
    <source>
        <dbReference type="SAM" id="SignalP"/>
    </source>
</evidence>
<feature type="active site" evidence="2">
    <location>
        <position position="275"/>
    </location>
</feature>
<feature type="chain" id="PRO_5030650406" description="Aldehyde dehydrogenase domain-containing protein" evidence="4">
    <location>
        <begin position="23"/>
        <end position="524"/>
    </location>
</feature>
<dbReference type="AlphaFoldDB" id="A0A7S2U7H1"/>
<evidence type="ECO:0000256" key="3">
    <source>
        <dbReference type="RuleBase" id="RU003345"/>
    </source>
</evidence>
<dbReference type="Gene3D" id="3.40.605.10">
    <property type="entry name" value="Aldehyde Dehydrogenase, Chain A, domain 1"/>
    <property type="match status" value="1"/>
</dbReference>
<proteinExistence type="inferred from homology"/>
<dbReference type="Gene3D" id="3.40.309.10">
    <property type="entry name" value="Aldehyde Dehydrogenase, Chain A, domain 2"/>
    <property type="match status" value="1"/>
</dbReference>
<dbReference type="GO" id="GO:0016620">
    <property type="term" value="F:oxidoreductase activity, acting on the aldehyde or oxo group of donors, NAD or NADP as acceptor"/>
    <property type="evidence" value="ECO:0007669"/>
    <property type="project" value="InterPro"/>
</dbReference>
<dbReference type="InterPro" id="IPR016161">
    <property type="entry name" value="Ald_DH/histidinol_DH"/>
</dbReference>
<evidence type="ECO:0000259" key="5">
    <source>
        <dbReference type="Pfam" id="PF00171"/>
    </source>
</evidence>
<feature type="domain" description="Aldehyde dehydrogenase" evidence="5">
    <location>
        <begin position="52"/>
        <end position="515"/>
    </location>
</feature>
<dbReference type="PANTHER" id="PTHR11699">
    <property type="entry name" value="ALDEHYDE DEHYDROGENASE-RELATED"/>
    <property type="match status" value="1"/>
</dbReference>
<reference evidence="6" key="1">
    <citation type="submission" date="2021-01" db="EMBL/GenBank/DDBJ databases">
        <authorList>
            <person name="Corre E."/>
            <person name="Pelletier E."/>
            <person name="Niang G."/>
            <person name="Scheremetjew M."/>
            <person name="Finn R."/>
            <person name="Kale V."/>
            <person name="Holt S."/>
            <person name="Cochrane G."/>
            <person name="Meng A."/>
            <person name="Brown T."/>
            <person name="Cohen L."/>
        </authorList>
    </citation>
    <scope>NUCLEOTIDE SEQUENCE</scope>
    <source>
        <strain evidence="6">CCMP2084</strain>
    </source>
</reference>
<keyword evidence="4" id="KW-0732">Signal</keyword>
<dbReference type="Pfam" id="PF00171">
    <property type="entry name" value="Aldedh"/>
    <property type="match status" value="1"/>
</dbReference>
<accession>A0A7S2U7H1</accession>
<gene>
    <name evidence="6" type="ORF">ASEP1449_LOCUS1173</name>
</gene>
<comment type="similarity">
    <text evidence="3">Belongs to the aldehyde dehydrogenase family.</text>
</comment>
<feature type="signal peptide" evidence="4">
    <location>
        <begin position="1"/>
        <end position="22"/>
    </location>
</feature>
<evidence type="ECO:0000256" key="2">
    <source>
        <dbReference type="PROSITE-ProRule" id="PRU10007"/>
    </source>
</evidence>
<dbReference type="InterPro" id="IPR016162">
    <property type="entry name" value="Ald_DH_N"/>
</dbReference>
<dbReference type="InterPro" id="IPR016163">
    <property type="entry name" value="Ald_DH_C"/>
</dbReference>
<keyword evidence="1 3" id="KW-0560">Oxidoreductase</keyword>
<dbReference type="InterPro" id="IPR015590">
    <property type="entry name" value="Aldehyde_DH_dom"/>
</dbReference>
<organism evidence="6">
    <name type="scientific">Attheya septentrionalis</name>
    <dbReference type="NCBI Taxonomy" id="420275"/>
    <lineage>
        <taxon>Eukaryota</taxon>
        <taxon>Sar</taxon>
        <taxon>Stramenopiles</taxon>
        <taxon>Ochrophyta</taxon>
        <taxon>Bacillariophyta</taxon>
        <taxon>Coscinodiscophyceae</taxon>
        <taxon>Chaetocerotophycidae</taxon>
        <taxon>Chaetocerotales</taxon>
        <taxon>Attheyaceae</taxon>
        <taxon>Attheya</taxon>
    </lineage>
</organism>
<dbReference type="SUPFAM" id="SSF53720">
    <property type="entry name" value="ALDH-like"/>
    <property type="match status" value="1"/>
</dbReference>
<name>A0A7S2U7H1_9STRA</name>
<dbReference type="PROSITE" id="PS00687">
    <property type="entry name" value="ALDEHYDE_DEHYDR_GLU"/>
    <property type="match status" value="1"/>
</dbReference>
<evidence type="ECO:0000313" key="6">
    <source>
        <dbReference type="EMBL" id="CAD9809350.1"/>
    </source>
</evidence>